<dbReference type="EMBL" id="CAFBQD010000006">
    <property type="protein sequence ID" value="CAB5046984.1"/>
    <property type="molecule type" value="Genomic_DNA"/>
</dbReference>
<evidence type="ECO:0000313" key="5">
    <source>
        <dbReference type="EMBL" id="CAB4854018.1"/>
    </source>
</evidence>
<evidence type="ECO:0000259" key="1">
    <source>
        <dbReference type="Pfam" id="PF13280"/>
    </source>
</evidence>
<dbReference type="EMBL" id="CAEZYA010000004">
    <property type="protein sequence ID" value="CAB4697083.1"/>
    <property type="molecule type" value="Genomic_DNA"/>
</dbReference>
<evidence type="ECO:0000313" key="7">
    <source>
        <dbReference type="EMBL" id="CAB5046984.1"/>
    </source>
</evidence>
<feature type="domain" description="WYL" evidence="1">
    <location>
        <begin position="145"/>
        <end position="206"/>
    </location>
</feature>
<accession>A0A6J7CB30</accession>
<gene>
    <name evidence="2" type="ORF">UFOPK2627_00249</name>
    <name evidence="3" type="ORF">UFOPK2879_00233</name>
    <name evidence="4" type="ORF">UFOPK3078_00323</name>
    <name evidence="5" type="ORF">UFOPK3288_00231</name>
    <name evidence="6" type="ORF">UFOPK3990_00289</name>
    <name evidence="7" type="ORF">UFOPK4245_00456</name>
    <name evidence="8" type="ORF">UFOPK4337_00157</name>
</gene>
<evidence type="ECO:0000313" key="2">
    <source>
        <dbReference type="EMBL" id="CAB4697083.1"/>
    </source>
</evidence>
<reference evidence="5" key="1">
    <citation type="submission" date="2020-05" db="EMBL/GenBank/DDBJ databases">
        <authorList>
            <person name="Chiriac C."/>
            <person name="Salcher M."/>
            <person name="Ghai R."/>
            <person name="Kavagutti S V."/>
        </authorList>
    </citation>
    <scope>NUCLEOTIDE SEQUENCE</scope>
</reference>
<evidence type="ECO:0000313" key="8">
    <source>
        <dbReference type="EMBL" id="CAB5052395.1"/>
    </source>
</evidence>
<dbReference type="EMBL" id="CAFAAU010000006">
    <property type="protein sequence ID" value="CAB4800396.1"/>
    <property type="molecule type" value="Genomic_DNA"/>
</dbReference>
<evidence type="ECO:0000313" key="3">
    <source>
        <dbReference type="EMBL" id="CAB4760910.1"/>
    </source>
</evidence>
<protein>
    <submittedName>
        <fullName evidence="5">Unannotated protein</fullName>
    </submittedName>
</protein>
<dbReference type="InterPro" id="IPR051534">
    <property type="entry name" value="CBASS_pafABC_assoc_protein"/>
</dbReference>
<dbReference type="PROSITE" id="PS52050">
    <property type="entry name" value="WYL"/>
    <property type="match status" value="1"/>
</dbReference>
<dbReference type="EMBL" id="CAFBQM010000003">
    <property type="protein sequence ID" value="CAB5052395.1"/>
    <property type="molecule type" value="Genomic_DNA"/>
</dbReference>
<name>A0A6J7CB30_9ZZZZ</name>
<dbReference type="InterPro" id="IPR026881">
    <property type="entry name" value="WYL_dom"/>
</dbReference>
<dbReference type="Pfam" id="PF13280">
    <property type="entry name" value="WYL"/>
    <property type="match status" value="1"/>
</dbReference>
<organism evidence="5">
    <name type="scientific">freshwater metagenome</name>
    <dbReference type="NCBI Taxonomy" id="449393"/>
    <lineage>
        <taxon>unclassified sequences</taxon>
        <taxon>metagenomes</taxon>
        <taxon>ecological metagenomes</taxon>
    </lineage>
</organism>
<dbReference type="EMBL" id="CAFBLC010000005">
    <property type="protein sequence ID" value="CAB4854018.1"/>
    <property type="molecule type" value="Genomic_DNA"/>
</dbReference>
<evidence type="ECO:0000313" key="6">
    <source>
        <dbReference type="EMBL" id="CAB4979146.1"/>
    </source>
</evidence>
<sequence length="313" mass="35031">MSRKSERLVNLTIALLATKRYLTKGEIFRSIEGYEGSEESVERMFERDKDDLRSLGIDIEVGGLDPLFNDEAGYRIKPENYSLDLGSVNGEDIALLSLAAQAWKGQALNDVAHSVLLKLQSMGIESDISSVPHLAPRMAWASDELATVLDAITTRNRISFTYLSSDLAHENREIAPYALASSAGHWYFGGLDSTKNSLRTFRLDRVLGEIQSIGKPDNFEIPSNFDLFASMNESSHSQVAVLDIRKDKAFGLRKMSTDIEDKGEWERIKLNYSDPSSFLDSILWYLDDVVVIEPPDLQKQVIEALTLLVKNHG</sequence>
<dbReference type="PANTHER" id="PTHR34580">
    <property type="match status" value="1"/>
</dbReference>
<dbReference type="PANTHER" id="PTHR34580:SF3">
    <property type="entry name" value="PROTEIN PAFB"/>
    <property type="match status" value="1"/>
</dbReference>
<proteinExistence type="predicted"/>
<dbReference type="EMBL" id="CAEZZN010000004">
    <property type="protein sequence ID" value="CAB4760910.1"/>
    <property type="molecule type" value="Genomic_DNA"/>
</dbReference>
<dbReference type="EMBL" id="CAFBOQ010000005">
    <property type="protein sequence ID" value="CAB4979146.1"/>
    <property type="molecule type" value="Genomic_DNA"/>
</dbReference>
<dbReference type="AlphaFoldDB" id="A0A6J7CB30"/>
<evidence type="ECO:0000313" key="4">
    <source>
        <dbReference type="EMBL" id="CAB4800396.1"/>
    </source>
</evidence>